<keyword evidence="3" id="KW-1185">Reference proteome</keyword>
<gene>
    <name evidence="2" type="ORF">PSON_ATCC_30995.1.T0510235</name>
</gene>
<evidence type="ECO:0000313" key="3">
    <source>
        <dbReference type="Proteomes" id="UP000692954"/>
    </source>
</evidence>
<dbReference type="PROSITE" id="PS51221">
    <property type="entry name" value="TTL"/>
    <property type="match status" value="1"/>
</dbReference>
<dbReference type="Proteomes" id="UP000692954">
    <property type="component" value="Unassembled WGS sequence"/>
</dbReference>
<reference evidence="2" key="1">
    <citation type="submission" date="2021-01" db="EMBL/GenBank/DDBJ databases">
        <authorList>
            <consortium name="Genoscope - CEA"/>
            <person name="William W."/>
        </authorList>
    </citation>
    <scope>NUCLEOTIDE SEQUENCE</scope>
</reference>
<dbReference type="AlphaFoldDB" id="A0A8S1NLP2"/>
<organism evidence="2 3">
    <name type="scientific">Paramecium sonneborni</name>
    <dbReference type="NCBI Taxonomy" id="65129"/>
    <lineage>
        <taxon>Eukaryota</taxon>
        <taxon>Sar</taxon>
        <taxon>Alveolata</taxon>
        <taxon>Ciliophora</taxon>
        <taxon>Intramacronucleata</taxon>
        <taxon>Oligohymenophorea</taxon>
        <taxon>Peniculida</taxon>
        <taxon>Parameciidae</taxon>
        <taxon>Paramecium</taxon>
    </lineage>
</organism>
<dbReference type="PANTHER" id="PTHR46069">
    <property type="entry name" value="TUBULIN TYROSINE LIGASE"/>
    <property type="match status" value="1"/>
</dbReference>
<evidence type="ECO:0008006" key="4">
    <source>
        <dbReference type="Google" id="ProtNLM"/>
    </source>
</evidence>
<feature type="region of interest" description="Disordered" evidence="1">
    <location>
        <begin position="155"/>
        <end position="177"/>
    </location>
</feature>
<proteinExistence type="predicted"/>
<dbReference type="Pfam" id="PF03133">
    <property type="entry name" value="TTL"/>
    <property type="match status" value="1"/>
</dbReference>
<sequence length="703" mass="84386">MNSDVKERKTIFFQAKSVVRDKKEKIKLEKKDIIQNKTEQKSKKLIKYNLVLTKVLSSMPLYKQEKIYEMKKQGLKEYLEKQFNNTKNLRPQQLIKKKDSQIDEQSKIINEYKQLDTSLIQSDSEIQIKGGLRMRSPDETITFLKNHFGVIVRSPQKSKLKSRRELEQEENQMERDRRKIYDVKDKLEVYYTTLEGSNNQNKRRLEDQQQLLNISQILDYSKSSDVTPMNDKEGRNKVHFIRVTQLMNLMNDYKIFNFISLQVKIGIKQQLLLYEKSIIFEHLRFASNFNNSQKIDFFLCRRWQQWRFSEINSIQKTQFLRIENSFQRSFNMETKQQIFQLFLIGIIKEQKSYHQSFRTSLCDNKQEQLISYSRKLLQCKLEFDSVQKTKLNIDYLVPKTFIINLDSGHVQTDLMKFLEYFTQCSKQSLNIWLMKPPDLNRGNGIKLFNDLDQFVELMENLNKKIQTSVKQQKSISLTLDNKRKIKLTIDDQDKQIVLQKYLETPLLYNQRKFDIRVWVLIDHKLNYYFFREGYFRLATERFDISNIRNLYIHLTNNAIQKHHPYYGKYEIGNQISFSEMQRYLKFQKPQLNTIIQEMKKIVKLTIESGYHKLNECRKNFQFEILGYDFMIDRDGHVWLIEVNTNPCIEESSPLLKQLIPRMLNDAFKLTIDQIYDTDQQTQTYPVNGYKCEENLWDKLGIIQ</sequence>
<protein>
    <recommendedName>
        <fullName evidence="4">Tubulin-tyrosine ligase family protein</fullName>
    </recommendedName>
</protein>
<name>A0A8S1NLP2_9CILI</name>
<accession>A0A8S1NLP2</accession>
<evidence type="ECO:0000256" key="1">
    <source>
        <dbReference type="SAM" id="MobiDB-lite"/>
    </source>
</evidence>
<dbReference type="OrthoDB" id="202825at2759"/>
<comment type="caution">
    <text evidence="2">The sequence shown here is derived from an EMBL/GenBank/DDBJ whole genome shotgun (WGS) entry which is preliminary data.</text>
</comment>
<dbReference type="InterPro" id="IPR004344">
    <property type="entry name" value="TTL/TTLL_fam"/>
</dbReference>
<dbReference type="PANTHER" id="PTHR46069:SF1">
    <property type="entry name" value="CHROMOSOME UNDETERMINED SCAFFOLD_125, WHOLE GENOME SHOTGUN SEQUENCE"/>
    <property type="match status" value="1"/>
</dbReference>
<evidence type="ECO:0000313" key="2">
    <source>
        <dbReference type="EMBL" id="CAD8087534.1"/>
    </source>
</evidence>
<dbReference type="EMBL" id="CAJJDN010000051">
    <property type="protein sequence ID" value="CAD8087534.1"/>
    <property type="molecule type" value="Genomic_DNA"/>
</dbReference>